<protein>
    <submittedName>
        <fullName evidence="2">Uncharacterized protein</fullName>
    </submittedName>
</protein>
<dbReference type="AlphaFoldDB" id="A0A8J2LP14"/>
<name>A0A8J2LP14_9HEXA</name>
<keyword evidence="3" id="KW-1185">Reference proteome</keyword>
<dbReference type="Proteomes" id="UP000708208">
    <property type="component" value="Unassembled WGS sequence"/>
</dbReference>
<comment type="caution">
    <text evidence="2">The sequence shown here is derived from an EMBL/GenBank/DDBJ whole genome shotgun (WGS) entry which is preliminary data.</text>
</comment>
<evidence type="ECO:0000256" key="1">
    <source>
        <dbReference type="SAM" id="SignalP"/>
    </source>
</evidence>
<sequence>MKLILALCLVVGFVIDEAYQCPPVGYSEDLDDRTIYYYCQMTRPPSTYIKYMFKCKTGLWDQALKRCNPLLTTLATTTDNSTSPSDGDVLDDIF</sequence>
<gene>
    <name evidence="2" type="ORF">AFUS01_LOCUS36014</name>
</gene>
<accession>A0A8J2LP14</accession>
<keyword evidence="1" id="KW-0732">Signal</keyword>
<dbReference type="EMBL" id="CAJVCH010537955">
    <property type="protein sequence ID" value="CAG7825935.1"/>
    <property type="molecule type" value="Genomic_DNA"/>
</dbReference>
<evidence type="ECO:0000313" key="3">
    <source>
        <dbReference type="Proteomes" id="UP000708208"/>
    </source>
</evidence>
<reference evidence="2" key="1">
    <citation type="submission" date="2021-06" db="EMBL/GenBank/DDBJ databases">
        <authorList>
            <person name="Hodson N. C."/>
            <person name="Mongue J. A."/>
            <person name="Jaron S. K."/>
        </authorList>
    </citation>
    <scope>NUCLEOTIDE SEQUENCE</scope>
</reference>
<evidence type="ECO:0000313" key="2">
    <source>
        <dbReference type="EMBL" id="CAG7825935.1"/>
    </source>
</evidence>
<feature type="chain" id="PRO_5035192853" evidence="1">
    <location>
        <begin position="21"/>
        <end position="94"/>
    </location>
</feature>
<feature type="signal peptide" evidence="1">
    <location>
        <begin position="1"/>
        <end position="20"/>
    </location>
</feature>
<organism evidence="2 3">
    <name type="scientific">Allacma fusca</name>
    <dbReference type="NCBI Taxonomy" id="39272"/>
    <lineage>
        <taxon>Eukaryota</taxon>
        <taxon>Metazoa</taxon>
        <taxon>Ecdysozoa</taxon>
        <taxon>Arthropoda</taxon>
        <taxon>Hexapoda</taxon>
        <taxon>Collembola</taxon>
        <taxon>Symphypleona</taxon>
        <taxon>Sminthuridae</taxon>
        <taxon>Allacma</taxon>
    </lineage>
</organism>
<proteinExistence type="predicted"/>